<protein>
    <submittedName>
        <fullName evidence="1">Uncharacterized protein</fullName>
    </submittedName>
</protein>
<organism evidence="1 2">
    <name type="scientific">Weissella sagaensis</name>
    <dbReference type="NCBI Taxonomy" id="2559928"/>
    <lineage>
        <taxon>Bacteria</taxon>
        <taxon>Bacillati</taxon>
        <taxon>Bacillota</taxon>
        <taxon>Bacilli</taxon>
        <taxon>Lactobacillales</taxon>
        <taxon>Lactobacillaceae</taxon>
        <taxon>Weissella</taxon>
    </lineage>
</organism>
<sequence length="83" mass="8982">MNITVGDLQVGFVNGKLDLNYASVSFDAGTYPNRLNGSVQVTKEDGISMTSSEDDIKTAAKVKIQKLVSDRAENTDEDEVPTE</sequence>
<dbReference type="EMBL" id="JBHSSG010000007">
    <property type="protein sequence ID" value="MFC6178099.1"/>
    <property type="molecule type" value="Genomic_DNA"/>
</dbReference>
<gene>
    <name evidence="1" type="ORF">ACFQGR_01560</name>
</gene>
<proteinExistence type="predicted"/>
<comment type="caution">
    <text evidence="1">The sequence shown here is derived from an EMBL/GenBank/DDBJ whole genome shotgun (WGS) entry which is preliminary data.</text>
</comment>
<dbReference type="RefSeq" id="WP_137600718.1">
    <property type="nucleotide sequence ID" value="NZ_BJDT01000005.1"/>
</dbReference>
<reference evidence="2" key="1">
    <citation type="journal article" date="2019" name="Int. J. Syst. Evol. Microbiol.">
        <title>The Global Catalogue of Microorganisms (GCM) 10K type strain sequencing project: providing services to taxonomists for standard genome sequencing and annotation.</title>
        <authorList>
            <consortium name="The Broad Institute Genomics Platform"/>
            <consortium name="The Broad Institute Genome Sequencing Center for Infectious Disease"/>
            <person name="Wu L."/>
            <person name="Ma J."/>
        </authorList>
    </citation>
    <scope>NUCLEOTIDE SEQUENCE [LARGE SCALE GENOMIC DNA]</scope>
    <source>
        <strain evidence="2">CCM 8924</strain>
    </source>
</reference>
<accession>A0ABW1RRQ6</accession>
<evidence type="ECO:0000313" key="1">
    <source>
        <dbReference type="EMBL" id="MFC6178099.1"/>
    </source>
</evidence>
<keyword evidence="2" id="KW-1185">Reference proteome</keyword>
<dbReference type="Proteomes" id="UP001596158">
    <property type="component" value="Unassembled WGS sequence"/>
</dbReference>
<evidence type="ECO:0000313" key="2">
    <source>
        <dbReference type="Proteomes" id="UP001596158"/>
    </source>
</evidence>
<name>A0ABW1RRQ6_9LACO</name>